<name>A0A0K1PZN9_9BACT</name>
<evidence type="ECO:0000313" key="2">
    <source>
        <dbReference type="Proteomes" id="UP000064967"/>
    </source>
</evidence>
<gene>
    <name evidence="1" type="ORF">AKJ09_05510</name>
</gene>
<organism evidence="1 2">
    <name type="scientific">Labilithrix luteola</name>
    <dbReference type="NCBI Taxonomy" id="1391654"/>
    <lineage>
        <taxon>Bacteria</taxon>
        <taxon>Pseudomonadati</taxon>
        <taxon>Myxococcota</taxon>
        <taxon>Polyangia</taxon>
        <taxon>Polyangiales</taxon>
        <taxon>Labilitrichaceae</taxon>
        <taxon>Labilithrix</taxon>
    </lineage>
</organism>
<proteinExistence type="predicted"/>
<dbReference type="STRING" id="1391654.AKJ09_05510"/>
<sequence length="202" mass="22081">MVLYRQLFRLYTSRHEKDAFADRILRESSTLRAAADVWSDVASNLGLGFRVLNGGPVIHGELRSGAELEIGIYETDDGAYRTLASTEGGRGPMGRVLVKRHDALSRIKKVVSRAPEGLDEELRAGFSVTASPSELAKELLSLPAAKALFVDLSDRSPRLSYRTGSASIVLEGVELAHQRLELVIEALTQMTSSPTESHSAFR</sequence>
<dbReference type="AlphaFoldDB" id="A0A0K1PZN9"/>
<keyword evidence="2" id="KW-1185">Reference proteome</keyword>
<dbReference type="Proteomes" id="UP000064967">
    <property type="component" value="Chromosome"/>
</dbReference>
<protein>
    <submittedName>
        <fullName evidence="1">Uncharacterized protein</fullName>
    </submittedName>
</protein>
<reference evidence="1 2" key="1">
    <citation type="submission" date="2015-08" db="EMBL/GenBank/DDBJ databases">
        <authorList>
            <person name="Babu N.S."/>
            <person name="Beckwith C.J."/>
            <person name="Beseler K.G."/>
            <person name="Brison A."/>
            <person name="Carone J.V."/>
            <person name="Caskin T.P."/>
            <person name="Diamond M."/>
            <person name="Durham M.E."/>
            <person name="Foxe J.M."/>
            <person name="Go M."/>
            <person name="Henderson B.A."/>
            <person name="Jones I.B."/>
            <person name="McGettigan J.A."/>
            <person name="Micheletti S.J."/>
            <person name="Nasrallah M.E."/>
            <person name="Ortiz D."/>
            <person name="Piller C.R."/>
            <person name="Privatt S.R."/>
            <person name="Schneider S.L."/>
            <person name="Sharp S."/>
            <person name="Smith T.C."/>
            <person name="Stanton J.D."/>
            <person name="Ullery H.E."/>
            <person name="Wilson R.J."/>
            <person name="Serrano M.G."/>
            <person name="Buck G."/>
            <person name="Lee V."/>
            <person name="Wang Y."/>
            <person name="Carvalho R."/>
            <person name="Voegtly L."/>
            <person name="Shi R."/>
            <person name="Duckworth R."/>
            <person name="Johnson A."/>
            <person name="Loviza R."/>
            <person name="Walstead R."/>
            <person name="Shah Z."/>
            <person name="Kiflezghi M."/>
            <person name="Wade K."/>
            <person name="Ball S.L."/>
            <person name="Bradley K.W."/>
            <person name="Asai D.J."/>
            <person name="Bowman C.A."/>
            <person name="Russell D.A."/>
            <person name="Pope W.H."/>
            <person name="Jacobs-Sera D."/>
            <person name="Hendrix R.W."/>
            <person name="Hatfull G.F."/>
        </authorList>
    </citation>
    <scope>NUCLEOTIDE SEQUENCE [LARGE SCALE GENOMIC DNA]</scope>
    <source>
        <strain evidence="1 2">DSM 27648</strain>
    </source>
</reference>
<accession>A0A0K1PZN9</accession>
<dbReference type="KEGG" id="llu:AKJ09_05510"/>
<dbReference type="RefSeq" id="WP_146649924.1">
    <property type="nucleotide sequence ID" value="NZ_CP012333.1"/>
</dbReference>
<evidence type="ECO:0000313" key="1">
    <source>
        <dbReference type="EMBL" id="AKU98846.1"/>
    </source>
</evidence>
<dbReference type="EMBL" id="CP012333">
    <property type="protein sequence ID" value="AKU98846.1"/>
    <property type="molecule type" value="Genomic_DNA"/>
</dbReference>